<keyword evidence="4" id="KW-1185">Reference proteome</keyword>
<dbReference type="Proteomes" id="UP001209083">
    <property type="component" value="Chromosome"/>
</dbReference>
<evidence type="ECO:0000313" key="3">
    <source>
        <dbReference type="EMBL" id="WGW11726.1"/>
    </source>
</evidence>
<evidence type="ECO:0000256" key="1">
    <source>
        <dbReference type="SAM" id="Phobius"/>
    </source>
</evidence>
<feature type="transmembrane region" description="Helical" evidence="1">
    <location>
        <begin position="17"/>
        <end position="39"/>
    </location>
</feature>
<dbReference type="InterPro" id="IPR046253">
    <property type="entry name" value="DUF6286"/>
</dbReference>
<keyword evidence="1" id="KW-0472">Membrane</keyword>
<organism evidence="3 4">
    <name type="scientific">Saxibacter everestensis</name>
    <dbReference type="NCBI Taxonomy" id="2909229"/>
    <lineage>
        <taxon>Bacteria</taxon>
        <taxon>Bacillati</taxon>
        <taxon>Actinomycetota</taxon>
        <taxon>Actinomycetes</taxon>
        <taxon>Micrococcales</taxon>
        <taxon>Brevibacteriaceae</taxon>
        <taxon>Saxibacter</taxon>
    </lineage>
</organism>
<feature type="domain" description="DUF6286" evidence="2">
    <location>
        <begin position="77"/>
        <end position="196"/>
    </location>
</feature>
<dbReference type="Pfam" id="PF19803">
    <property type="entry name" value="DUF6286"/>
    <property type="match status" value="1"/>
</dbReference>
<keyword evidence="1" id="KW-0812">Transmembrane</keyword>
<protein>
    <submittedName>
        <fullName evidence="3">DUF6286 domain-containing protein</fullName>
    </submittedName>
</protein>
<dbReference type="EMBL" id="CP090958">
    <property type="protein sequence ID" value="WGW11726.1"/>
    <property type="molecule type" value="Genomic_DNA"/>
</dbReference>
<evidence type="ECO:0000259" key="2">
    <source>
        <dbReference type="Pfam" id="PF19803"/>
    </source>
</evidence>
<reference evidence="3 4" key="1">
    <citation type="submission" date="2023-05" db="EMBL/GenBank/DDBJ databases">
        <title>Lithophilousrod everest ZFBP1038 complete genpme.</title>
        <authorList>
            <person name="Tian M."/>
        </authorList>
    </citation>
    <scope>NUCLEOTIDE SEQUENCE [LARGE SCALE GENOMIC DNA]</scope>
    <source>
        <strain evidence="3 4">ZFBP1038</strain>
    </source>
</reference>
<name>A0ABY8QU13_9MICO</name>
<evidence type="ECO:0000313" key="4">
    <source>
        <dbReference type="Proteomes" id="UP001209083"/>
    </source>
</evidence>
<dbReference type="RefSeq" id="WP_349638516.1">
    <property type="nucleotide sequence ID" value="NZ_CP090958.1"/>
</dbReference>
<sequence>MSTTAETQRLRRRPSRAIPAIIVSVIMILAGAGLAWMSIAKLVNGSWPVFLREPRNWLAELSWADPVGWAIGGAAALLGLVLILAALIPGQPNTVRVTHREPADGGSDVASDGSTNGAEDFVLTRKAIARLAATQADQIDGVSAVSASASTSRVQLSISTPLYETRALHEQVVSEVSRRLSEVGLDPVPRVTATIRSKAAS</sequence>
<gene>
    <name evidence="3" type="ORF">LWF01_16770</name>
</gene>
<keyword evidence="1" id="KW-1133">Transmembrane helix</keyword>
<proteinExistence type="predicted"/>
<feature type="transmembrane region" description="Helical" evidence="1">
    <location>
        <begin position="67"/>
        <end position="88"/>
    </location>
</feature>
<accession>A0ABY8QU13</accession>